<evidence type="ECO:0000313" key="11">
    <source>
        <dbReference type="EMBL" id="ERN14553.1"/>
    </source>
</evidence>
<evidence type="ECO:0000256" key="1">
    <source>
        <dbReference type="ARBA" id="ARBA00004229"/>
    </source>
</evidence>
<dbReference type="HOGENOM" id="CLU_018841_1_0_1"/>
<evidence type="ECO:0000259" key="10">
    <source>
        <dbReference type="Pfam" id="PF01764"/>
    </source>
</evidence>
<dbReference type="GO" id="GO:0004620">
    <property type="term" value="F:phospholipase activity"/>
    <property type="evidence" value="ECO:0000318"/>
    <property type="project" value="GO_Central"/>
</dbReference>
<feature type="region of interest" description="Disordered" evidence="9">
    <location>
        <begin position="61"/>
        <end position="97"/>
    </location>
</feature>
<evidence type="ECO:0000256" key="2">
    <source>
        <dbReference type="ARBA" id="ARBA00010701"/>
    </source>
</evidence>
<dbReference type="GO" id="GO:0016042">
    <property type="term" value="P:lipid catabolic process"/>
    <property type="evidence" value="ECO:0007669"/>
    <property type="project" value="UniProtKB-KW"/>
</dbReference>
<feature type="compositionally biased region" description="Acidic residues" evidence="9">
    <location>
        <begin position="74"/>
        <end position="91"/>
    </location>
</feature>
<dbReference type="OrthoDB" id="438440at2759"/>
<comment type="similarity">
    <text evidence="2">Belongs to the AB hydrolase superfamily. Lipase family.</text>
</comment>
<keyword evidence="8" id="KW-0443">Lipid metabolism</keyword>
<dbReference type="Proteomes" id="UP000017836">
    <property type="component" value="Unassembled WGS sequence"/>
</dbReference>
<dbReference type="InterPro" id="IPR029058">
    <property type="entry name" value="AB_hydrolase_fold"/>
</dbReference>
<evidence type="ECO:0000313" key="12">
    <source>
        <dbReference type="Proteomes" id="UP000017836"/>
    </source>
</evidence>
<comment type="subcellular location">
    <subcellularLocation>
        <location evidence="1">Plastid</location>
        <location evidence="1">Chloroplast</location>
    </subcellularLocation>
</comment>
<sequence>MASHLRTPPPLSQAPPLSHGCTTISSTFRPLRLSECKGQPWLLAVKSSKAEATLTQLKKMQEKSTKEKQHQEKEEELLEEVQYDETEEEIEKESAPLSERWREIQGENHWNGLLDPMDGLLRREIIRYGEFAQACYDAFDFDPYSKYCGTCKYTGGHFFEKLGMADSGHDLSRYLYATSNINLRNFFRKSKLTKVWSTHANWMGYVAVTMDPHEVQRLGRRDVVIAWRGTVTYLEWLEDLMDYLAVPGFGPDGSVKVESGFLDLYTQKEHSCNYCSFSAREQVLSDIRRLMERYKDDEHELSITVTGHSLGGALALLSAYDIAETGLNILPDGRRAPVTVFSFGAPRVGNRRFRERCKELGVSVLRTVNVHDSVPKVPGVLVNEHVSVPRALADGLPWSYAHVGVELALDDTKSPFLKPGLDPASRHNMELHLHLVDGHRGPGHKFLLADKRDVALLNKSGGLLRDEYGVPPNWRQDENKGMVRGPDGRYVVPERPRIDAHPPDTAHHLQHALKIVDAVTSSAAAFTAKSSSPSSASTSSAHASAYSSSVPAPKAVKAR</sequence>
<protein>
    <recommendedName>
        <fullName evidence="10">Fungal lipase-type domain-containing protein</fullName>
    </recommendedName>
</protein>
<dbReference type="InterPro" id="IPR002921">
    <property type="entry name" value="Fungal_lipase-type"/>
</dbReference>
<dbReference type="KEGG" id="atr:18442812"/>
<dbReference type="OMA" id="LILTTHM"/>
<dbReference type="eggNOG" id="KOG4569">
    <property type="taxonomic scope" value="Eukaryota"/>
</dbReference>
<dbReference type="PANTHER" id="PTHR31403">
    <property type="entry name" value="PHOSPHOLIPASE A1-IBETA2, CHLOROPLASTIC"/>
    <property type="match status" value="1"/>
</dbReference>
<dbReference type="SUPFAM" id="SSF53474">
    <property type="entry name" value="alpha/beta-Hydrolases"/>
    <property type="match status" value="1"/>
</dbReference>
<dbReference type="GO" id="GO:0009507">
    <property type="term" value="C:chloroplast"/>
    <property type="evidence" value="ECO:0007669"/>
    <property type="project" value="UniProtKB-SubCell"/>
</dbReference>
<keyword evidence="3" id="KW-0150">Chloroplast</keyword>
<dbReference type="GO" id="GO:0008970">
    <property type="term" value="F:phospholipase A1 activity"/>
    <property type="evidence" value="ECO:0007669"/>
    <property type="project" value="UniProtKB-ARBA"/>
</dbReference>
<keyword evidence="7" id="KW-0442">Lipid degradation</keyword>
<reference evidence="12" key="1">
    <citation type="journal article" date="2013" name="Science">
        <title>The Amborella genome and the evolution of flowering plants.</title>
        <authorList>
            <consortium name="Amborella Genome Project"/>
        </authorList>
    </citation>
    <scope>NUCLEOTIDE SEQUENCE [LARGE SCALE GENOMIC DNA]</scope>
</reference>
<dbReference type="PANTHER" id="PTHR31403:SF7">
    <property type="entry name" value="PHOSPHOLIPASE A1-IGAMMA3, CHLOROPLASTIC"/>
    <property type="match status" value="1"/>
</dbReference>
<evidence type="ECO:0000256" key="6">
    <source>
        <dbReference type="ARBA" id="ARBA00022946"/>
    </source>
</evidence>
<dbReference type="Gene3D" id="3.40.50.1820">
    <property type="entry name" value="alpha/beta hydrolase"/>
    <property type="match status" value="1"/>
</dbReference>
<accession>U5D2J4</accession>
<keyword evidence="6" id="KW-0809">Transit peptide</keyword>
<feature type="domain" description="Fungal lipase-type" evidence="10">
    <location>
        <begin position="224"/>
        <end position="380"/>
    </location>
</feature>
<evidence type="ECO:0000256" key="4">
    <source>
        <dbReference type="ARBA" id="ARBA00022640"/>
    </source>
</evidence>
<keyword evidence="5" id="KW-0378">Hydrolase</keyword>
<organism evidence="11 12">
    <name type="scientific">Amborella trichopoda</name>
    <dbReference type="NCBI Taxonomy" id="13333"/>
    <lineage>
        <taxon>Eukaryota</taxon>
        <taxon>Viridiplantae</taxon>
        <taxon>Streptophyta</taxon>
        <taxon>Embryophyta</taxon>
        <taxon>Tracheophyta</taxon>
        <taxon>Spermatophyta</taxon>
        <taxon>Magnoliopsida</taxon>
        <taxon>Amborellales</taxon>
        <taxon>Amborellaceae</taxon>
        <taxon>Amborella</taxon>
    </lineage>
</organism>
<evidence type="ECO:0000256" key="8">
    <source>
        <dbReference type="ARBA" id="ARBA00023098"/>
    </source>
</evidence>
<evidence type="ECO:0000256" key="3">
    <source>
        <dbReference type="ARBA" id="ARBA00022528"/>
    </source>
</evidence>
<keyword evidence="12" id="KW-1185">Reference proteome</keyword>
<dbReference type="CDD" id="cd00519">
    <property type="entry name" value="Lipase_3"/>
    <property type="match status" value="1"/>
</dbReference>
<dbReference type="AlphaFoldDB" id="U5D2J4"/>
<keyword evidence="4" id="KW-0934">Plastid</keyword>
<dbReference type="Pfam" id="PF01764">
    <property type="entry name" value="Lipase_3"/>
    <property type="match status" value="1"/>
</dbReference>
<name>U5D2J4_AMBTC</name>
<feature type="compositionally biased region" description="Basic and acidic residues" evidence="9">
    <location>
        <begin position="61"/>
        <end position="73"/>
    </location>
</feature>
<dbReference type="Gramene" id="ERN14553">
    <property type="protein sequence ID" value="ERN14553"/>
    <property type="gene ID" value="AMTR_s00038p00106840"/>
</dbReference>
<evidence type="ECO:0000256" key="9">
    <source>
        <dbReference type="SAM" id="MobiDB-lite"/>
    </source>
</evidence>
<proteinExistence type="inferred from homology"/>
<dbReference type="EMBL" id="KI392532">
    <property type="protein sequence ID" value="ERN14553.1"/>
    <property type="molecule type" value="Genomic_DNA"/>
</dbReference>
<feature type="region of interest" description="Disordered" evidence="9">
    <location>
        <begin position="524"/>
        <end position="559"/>
    </location>
</feature>
<evidence type="ECO:0000256" key="7">
    <source>
        <dbReference type="ARBA" id="ARBA00022963"/>
    </source>
</evidence>
<dbReference type="FunFam" id="3.40.50.1820:FF:000065">
    <property type="entry name" value="Phospholipase A1-II 3"/>
    <property type="match status" value="1"/>
</dbReference>
<gene>
    <name evidence="11" type="ORF">AMTR_s00038p00106840</name>
</gene>
<evidence type="ECO:0000256" key="5">
    <source>
        <dbReference type="ARBA" id="ARBA00022801"/>
    </source>
</evidence>